<accession>A0A8J2LNV7</accession>
<comment type="caution">
    <text evidence="1">The sequence shown here is derived from an EMBL/GenBank/DDBJ whole genome shotgun (WGS) entry which is preliminary data.</text>
</comment>
<keyword evidence="2" id="KW-1185">Reference proteome</keyword>
<name>A0A8J2LNV7_9HEXA</name>
<reference evidence="1" key="1">
    <citation type="submission" date="2021-06" db="EMBL/GenBank/DDBJ databases">
        <authorList>
            <person name="Hodson N. C."/>
            <person name="Mongue J. A."/>
            <person name="Jaron S. K."/>
        </authorList>
    </citation>
    <scope>NUCLEOTIDE SEQUENCE</scope>
</reference>
<dbReference type="EMBL" id="CAJVCH010570754">
    <property type="protein sequence ID" value="CAG7835759.1"/>
    <property type="molecule type" value="Genomic_DNA"/>
</dbReference>
<dbReference type="Proteomes" id="UP000708208">
    <property type="component" value="Unassembled WGS sequence"/>
</dbReference>
<evidence type="ECO:0000313" key="2">
    <source>
        <dbReference type="Proteomes" id="UP000708208"/>
    </source>
</evidence>
<sequence length="181" mass="20235">MTNASPATRCPKRHITLINGFEIFNGSDCDCSLANLDENLEEYPKYEKHLGICASTGDRFLNKCWMEAYNRIFNKSVTTTGNSSCPENCPCKSCEDNLPLYNPICVFDPNTGYFTTILNQCDLQCQQCLHNVLVLHCGPCGVKCSEIFNRVDCLAPPGSSEIKCIIKITIPQIERPLNAER</sequence>
<protein>
    <submittedName>
        <fullName evidence="1">Uncharacterized protein</fullName>
    </submittedName>
</protein>
<organism evidence="1 2">
    <name type="scientific">Allacma fusca</name>
    <dbReference type="NCBI Taxonomy" id="39272"/>
    <lineage>
        <taxon>Eukaryota</taxon>
        <taxon>Metazoa</taxon>
        <taxon>Ecdysozoa</taxon>
        <taxon>Arthropoda</taxon>
        <taxon>Hexapoda</taxon>
        <taxon>Collembola</taxon>
        <taxon>Symphypleona</taxon>
        <taxon>Sminthuridae</taxon>
        <taxon>Allacma</taxon>
    </lineage>
</organism>
<dbReference type="AlphaFoldDB" id="A0A8J2LNV7"/>
<evidence type="ECO:0000313" key="1">
    <source>
        <dbReference type="EMBL" id="CAG7835759.1"/>
    </source>
</evidence>
<proteinExistence type="predicted"/>
<gene>
    <name evidence="1" type="ORF">AFUS01_LOCUS45088</name>
</gene>